<name>A0A9X4M4K1_9ACTN</name>
<keyword evidence="9" id="KW-0809">Transit peptide</keyword>
<evidence type="ECO:0000256" key="16">
    <source>
        <dbReference type="ARBA" id="ARBA00038848"/>
    </source>
</evidence>
<comment type="catalytic activity">
    <reaction evidence="21">
        <text>decanoyl-CoA + H2O = decanoate + CoA + H(+)</text>
        <dbReference type="Rhea" id="RHEA:40059"/>
        <dbReference type="ChEBI" id="CHEBI:15377"/>
        <dbReference type="ChEBI" id="CHEBI:15378"/>
        <dbReference type="ChEBI" id="CHEBI:27689"/>
        <dbReference type="ChEBI" id="CHEBI:57287"/>
        <dbReference type="ChEBI" id="CHEBI:61430"/>
    </reaction>
    <physiologicalReaction direction="left-to-right" evidence="21">
        <dbReference type="Rhea" id="RHEA:40060"/>
    </physiologicalReaction>
</comment>
<evidence type="ECO:0000256" key="20">
    <source>
        <dbReference type="ARBA" id="ARBA00047734"/>
    </source>
</evidence>
<dbReference type="RefSeq" id="WP_332520621.1">
    <property type="nucleotide sequence ID" value="NZ_JANRHA010000015.1"/>
</dbReference>
<evidence type="ECO:0000256" key="18">
    <source>
        <dbReference type="ARBA" id="ARBA00043210"/>
    </source>
</evidence>
<evidence type="ECO:0000256" key="21">
    <source>
        <dbReference type="ARBA" id="ARBA00047969"/>
    </source>
</evidence>
<dbReference type="InterPro" id="IPR052365">
    <property type="entry name" value="THEM4/THEM5_acyl-CoA_thioest"/>
</dbReference>
<comment type="catalytic activity">
    <reaction evidence="23">
        <text>tetradecanoyl-CoA + H2O = tetradecanoate + CoA + H(+)</text>
        <dbReference type="Rhea" id="RHEA:40119"/>
        <dbReference type="ChEBI" id="CHEBI:15377"/>
        <dbReference type="ChEBI" id="CHEBI:15378"/>
        <dbReference type="ChEBI" id="CHEBI:30807"/>
        <dbReference type="ChEBI" id="CHEBI:57287"/>
        <dbReference type="ChEBI" id="CHEBI:57385"/>
    </reaction>
    <physiologicalReaction direction="left-to-right" evidence="23">
        <dbReference type="Rhea" id="RHEA:40120"/>
    </physiologicalReaction>
</comment>
<comment type="catalytic activity">
    <reaction evidence="19">
        <text>octanoyl-CoA + H2O = octanoate + CoA + H(+)</text>
        <dbReference type="Rhea" id="RHEA:30143"/>
        <dbReference type="ChEBI" id="CHEBI:15377"/>
        <dbReference type="ChEBI" id="CHEBI:15378"/>
        <dbReference type="ChEBI" id="CHEBI:25646"/>
        <dbReference type="ChEBI" id="CHEBI:57287"/>
        <dbReference type="ChEBI" id="CHEBI:57386"/>
    </reaction>
    <physiologicalReaction direction="left-to-right" evidence="19">
        <dbReference type="Rhea" id="RHEA:30144"/>
    </physiologicalReaction>
</comment>
<evidence type="ECO:0000313" key="26">
    <source>
        <dbReference type="Proteomes" id="UP001152755"/>
    </source>
</evidence>
<evidence type="ECO:0000256" key="4">
    <source>
        <dbReference type="ARBA" id="ARBA00022475"/>
    </source>
</evidence>
<dbReference type="EMBL" id="JANRHA010000015">
    <property type="protein sequence ID" value="MDG3016667.1"/>
    <property type="molecule type" value="Genomic_DNA"/>
</dbReference>
<comment type="catalytic activity">
    <reaction evidence="20">
        <text>hexadecanoyl-CoA + H2O = hexadecanoate + CoA + H(+)</text>
        <dbReference type="Rhea" id="RHEA:16645"/>
        <dbReference type="ChEBI" id="CHEBI:7896"/>
        <dbReference type="ChEBI" id="CHEBI:15377"/>
        <dbReference type="ChEBI" id="CHEBI:15378"/>
        <dbReference type="ChEBI" id="CHEBI:57287"/>
        <dbReference type="ChEBI" id="CHEBI:57379"/>
        <dbReference type="EC" id="3.1.2.2"/>
    </reaction>
    <physiologicalReaction direction="left-to-right" evidence="20">
        <dbReference type="Rhea" id="RHEA:16646"/>
    </physiologicalReaction>
</comment>
<dbReference type="Pfam" id="PF03061">
    <property type="entry name" value="4HBT"/>
    <property type="match status" value="1"/>
</dbReference>
<keyword evidence="4" id="KW-1003">Cell membrane</keyword>
<dbReference type="Gene3D" id="3.10.129.10">
    <property type="entry name" value="Hotdog Thioesterase"/>
    <property type="match status" value="1"/>
</dbReference>
<evidence type="ECO:0000256" key="23">
    <source>
        <dbReference type="ARBA" id="ARBA00048180"/>
    </source>
</evidence>
<evidence type="ECO:0000256" key="17">
    <source>
        <dbReference type="ARBA" id="ARBA00040123"/>
    </source>
</evidence>
<keyword evidence="10" id="KW-0443">Lipid metabolism</keyword>
<keyword evidence="11" id="KW-0472">Membrane</keyword>
<keyword evidence="5" id="KW-0963">Cytoplasm</keyword>
<evidence type="ECO:0000256" key="22">
    <source>
        <dbReference type="ARBA" id="ARBA00048074"/>
    </source>
</evidence>
<feature type="domain" description="Thioesterase" evidence="24">
    <location>
        <begin position="118"/>
        <end position="189"/>
    </location>
</feature>
<dbReference type="GO" id="GO:0016020">
    <property type="term" value="C:membrane"/>
    <property type="evidence" value="ECO:0007669"/>
    <property type="project" value="UniProtKB-SubCell"/>
</dbReference>
<evidence type="ECO:0000256" key="2">
    <source>
        <dbReference type="ARBA" id="ARBA00004496"/>
    </source>
</evidence>
<proteinExistence type="inferred from homology"/>
<evidence type="ECO:0000313" key="25">
    <source>
        <dbReference type="EMBL" id="MDG3016667.1"/>
    </source>
</evidence>
<keyword evidence="26" id="KW-1185">Reference proteome</keyword>
<dbReference type="Proteomes" id="UP001152755">
    <property type="component" value="Unassembled WGS sequence"/>
</dbReference>
<evidence type="ECO:0000256" key="5">
    <source>
        <dbReference type="ARBA" id="ARBA00022490"/>
    </source>
</evidence>
<comment type="catalytic activity">
    <reaction evidence="22">
        <text>dodecanoyl-CoA + H2O = dodecanoate + CoA + H(+)</text>
        <dbReference type="Rhea" id="RHEA:30135"/>
        <dbReference type="ChEBI" id="CHEBI:15377"/>
        <dbReference type="ChEBI" id="CHEBI:15378"/>
        <dbReference type="ChEBI" id="CHEBI:18262"/>
        <dbReference type="ChEBI" id="CHEBI:57287"/>
        <dbReference type="ChEBI" id="CHEBI:57375"/>
    </reaction>
    <physiologicalReaction direction="left-to-right" evidence="22">
        <dbReference type="Rhea" id="RHEA:30136"/>
    </physiologicalReaction>
</comment>
<comment type="similarity">
    <text evidence="15">Belongs to the THEM4/THEM5 thioesterase family.</text>
</comment>
<dbReference type="SUPFAM" id="SSF54637">
    <property type="entry name" value="Thioesterase/thiol ester dehydrase-isomerase"/>
    <property type="match status" value="1"/>
</dbReference>
<dbReference type="AlphaFoldDB" id="A0A9X4M4K1"/>
<evidence type="ECO:0000256" key="19">
    <source>
        <dbReference type="ARBA" id="ARBA00047588"/>
    </source>
</evidence>
<keyword evidence="7" id="KW-0378">Hydrolase</keyword>
<evidence type="ECO:0000256" key="1">
    <source>
        <dbReference type="ARBA" id="ARBA00004170"/>
    </source>
</evidence>
<protein>
    <recommendedName>
        <fullName evidence="17">Acyl-coenzyme A thioesterase THEM4</fullName>
        <ecNumber evidence="16">3.1.2.2</ecNumber>
    </recommendedName>
    <alternativeName>
        <fullName evidence="18">Thioesterase superfamily member 4</fullName>
    </alternativeName>
</protein>
<dbReference type="GO" id="GO:0006631">
    <property type="term" value="P:fatty acid metabolic process"/>
    <property type="evidence" value="ECO:0007669"/>
    <property type="project" value="UniProtKB-KW"/>
</dbReference>
<evidence type="ECO:0000256" key="7">
    <source>
        <dbReference type="ARBA" id="ARBA00022801"/>
    </source>
</evidence>
<dbReference type="InterPro" id="IPR006683">
    <property type="entry name" value="Thioestr_dom"/>
</dbReference>
<accession>A0A9X4M4K1</accession>
<evidence type="ECO:0000256" key="10">
    <source>
        <dbReference type="ARBA" id="ARBA00023098"/>
    </source>
</evidence>
<comment type="catalytic activity">
    <reaction evidence="14">
        <text>(9Z)-octadecenoyl-CoA + H2O = (9Z)-octadecenoate + CoA + H(+)</text>
        <dbReference type="Rhea" id="RHEA:40139"/>
        <dbReference type="ChEBI" id="CHEBI:15377"/>
        <dbReference type="ChEBI" id="CHEBI:15378"/>
        <dbReference type="ChEBI" id="CHEBI:30823"/>
        <dbReference type="ChEBI" id="CHEBI:57287"/>
        <dbReference type="ChEBI" id="CHEBI:57387"/>
    </reaction>
    <physiologicalReaction direction="left-to-right" evidence="14">
        <dbReference type="Rhea" id="RHEA:40140"/>
    </physiologicalReaction>
</comment>
<keyword evidence="6" id="KW-0053">Apoptosis</keyword>
<evidence type="ECO:0000259" key="24">
    <source>
        <dbReference type="Pfam" id="PF03061"/>
    </source>
</evidence>
<evidence type="ECO:0000256" key="12">
    <source>
        <dbReference type="ARBA" id="ARBA00023273"/>
    </source>
</evidence>
<evidence type="ECO:0000256" key="14">
    <source>
        <dbReference type="ARBA" id="ARBA00037002"/>
    </source>
</evidence>
<evidence type="ECO:0000256" key="9">
    <source>
        <dbReference type="ARBA" id="ARBA00022946"/>
    </source>
</evidence>
<dbReference type="InterPro" id="IPR029069">
    <property type="entry name" value="HotDog_dom_sf"/>
</dbReference>
<evidence type="ECO:0000256" key="13">
    <source>
        <dbReference type="ARBA" id="ARBA00035852"/>
    </source>
</evidence>
<organism evidence="25 26">
    <name type="scientific">Speluncibacter jeojiensis</name>
    <dbReference type="NCBI Taxonomy" id="2710754"/>
    <lineage>
        <taxon>Bacteria</taxon>
        <taxon>Bacillati</taxon>
        <taxon>Actinomycetota</taxon>
        <taxon>Actinomycetes</taxon>
        <taxon>Mycobacteriales</taxon>
        <taxon>Speluncibacteraceae</taxon>
        <taxon>Speluncibacter</taxon>
    </lineage>
</organism>
<comment type="subcellular location">
    <subcellularLocation>
        <location evidence="3">Cell projection</location>
        <location evidence="3">Ruffle membrane</location>
    </subcellularLocation>
    <subcellularLocation>
        <location evidence="2">Cytoplasm</location>
    </subcellularLocation>
    <subcellularLocation>
        <location evidence="1">Membrane</location>
        <topology evidence="1">Peripheral membrane protein</topology>
    </subcellularLocation>
</comment>
<dbReference type="GO" id="GO:0016787">
    <property type="term" value="F:hydrolase activity"/>
    <property type="evidence" value="ECO:0007669"/>
    <property type="project" value="UniProtKB-KW"/>
</dbReference>
<sequence length="202" mass="21296">MDFADVDRDELERLKLLYRPLTDAVRELVDATIRTEVDDDVIREAHTELTDVTATLRDAGLSGPFGTKVTGDGISIAWGNAAVGTRNAIAPPLTIEVDDDGRHHSTVTLGAAYEGPPGLVHGGVCALVLDHVLGMTGSADGRRLTGTLTLKYLRGTPLGTVHAEARTISVDGRKATVRGTLSDADGVTVEAEGLFITPASRN</sequence>
<keyword evidence="12" id="KW-0966">Cell projection</keyword>
<dbReference type="GO" id="GO:0005737">
    <property type="term" value="C:cytoplasm"/>
    <property type="evidence" value="ECO:0007669"/>
    <property type="project" value="UniProtKB-SubCell"/>
</dbReference>
<dbReference type="EC" id="3.1.2.2" evidence="16"/>
<keyword evidence="8" id="KW-0276">Fatty acid metabolism</keyword>
<evidence type="ECO:0000256" key="8">
    <source>
        <dbReference type="ARBA" id="ARBA00022832"/>
    </source>
</evidence>
<evidence type="ECO:0000256" key="15">
    <source>
        <dbReference type="ARBA" id="ARBA00038456"/>
    </source>
</evidence>
<reference evidence="25" key="1">
    <citation type="submission" date="2022-08" db="EMBL/GenBank/DDBJ databases">
        <title>Genome analysis of Corynebacteriales strain.</title>
        <authorList>
            <person name="Lee S.D."/>
        </authorList>
    </citation>
    <scope>NUCLEOTIDE SEQUENCE</scope>
    <source>
        <strain evidence="25">D3-21</strain>
    </source>
</reference>
<evidence type="ECO:0000256" key="3">
    <source>
        <dbReference type="ARBA" id="ARBA00004632"/>
    </source>
</evidence>
<gene>
    <name evidence="25" type="ORF">NVS88_19120</name>
</gene>
<evidence type="ECO:0000256" key="11">
    <source>
        <dbReference type="ARBA" id="ARBA00023136"/>
    </source>
</evidence>
<dbReference type="PANTHER" id="PTHR12418:SF19">
    <property type="entry name" value="ACYL-COENZYME A THIOESTERASE THEM4"/>
    <property type="match status" value="1"/>
</dbReference>
<dbReference type="CDD" id="cd03443">
    <property type="entry name" value="PaaI_thioesterase"/>
    <property type="match status" value="1"/>
</dbReference>
<comment type="caution">
    <text evidence="25">The sequence shown here is derived from an EMBL/GenBank/DDBJ whole genome shotgun (WGS) entry which is preliminary data.</text>
</comment>
<evidence type="ECO:0000256" key="6">
    <source>
        <dbReference type="ARBA" id="ARBA00022703"/>
    </source>
</evidence>
<comment type="catalytic activity">
    <reaction evidence="13">
        <text>(5Z,8Z,11Z,14Z)-eicosatetraenoyl-CoA + H2O = (5Z,8Z,11Z,14Z)-eicosatetraenoate + CoA + H(+)</text>
        <dbReference type="Rhea" id="RHEA:40151"/>
        <dbReference type="ChEBI" id="CHEBI:15377"/>
        <dbReference type="ChEBI" id="CHEBI:15378"/>
        <dbReference type="ChEBI" id="CHEBI:32395"/>
        <dbReference type="ChEBI" id="CHEBI:57287"/>
        <dbReference type="ChEBI" id="CHEBI:57368"/>
    </reaction>
    <physiologicalReaction direction="left-to-right" evidence="13">
        <dbReference type="Rhea" id="RHEA:40152"/>
    </physiologicalReaction>
</comment>
<dbReference type="PANTHER" id="PTHR12418">
    <property type="entry name" value="ACYL-COENZYME A THIOESTERASE THEM4"/>
    <property type="match status" value="1"/>
</dbReference>